<feature type="domain" description="G" evidence="9">
    <location>
        <begin position="286"/>
        <end position="406"/>
    </location>
</feature>
<dbReference type="InterPro" id="IPR016484">
    <property type="entry name" value="GTPase_Der"/>
</dbReference>
<feature type="domain" description="GTPase Der C-terminal KH-domain-like" evidence="10">
    <location>
        <begin position="469"/>
        <end position="547"/>
    </location>
</feature>
<accession>A0AAD8YF56</accession>
<dbReference type="Gene3D" id="3.40.50.300">
    <property type="entry name" value="P-loop containing nucleotide triphosphate hydrolases"/>
    <property type="match status" value="2"/>
</dbReference>
<keyword evidence="12" id="KW-1185">Reference proteome</keyword>
<feature type="domain" description="G" evidence="9">
    <location>
        <begin position="95"/>
        <end position="205"/>
    </location>
</feature>
<evidence type="ECO:0000256" key="6">
    <source>
        <dbReference type="ARBA" id="ARBA00023134"/>
    </source>
</evidence>
<keyword evidence="3" id="KW-0690">Ribosome biogenesis</keyword>
<evidence type="ECO:0000313" key="11">
    <source>
        <dbReference type="EMBL" id="KAK1745067.1"/>
    </source>
</evidence>
<proteinExistence type="inferred from homology"/>
<evidence type="ECO:0000259" key="10">
    <source>
        <dbReference type="Pfam" id="PF14714"/>
    </source>
</evidence>
<name>A0AAD8YF56_9STRA</name>
<evidence type="ECO:0000313" key="12">
    <source>
        <dbReference type="Proteomes" id="UP001224775"/>
    </source>
</evidence>
<dbReference type="Pfam" id="PF01926">
    <property type="entry name" value="MMR_HSR1"/>
    <property type="match status" value="3"/>
</dbReference>
<dbReference type="GO" id="GO:0005525">
    <property type="term" value="F:GTP binding"/>
    <property type="evidence" value="ECO:0007669"/>
    <property type="project" value="UniProtKB-KW"/>
</dbReference>
<feature type="region of interest" description="Disordered" evidence="8">
    <location>
        <begin position="579"/>
        <end position="598"/>
    </location>
</feature>
<dbReference type="SUPFAM" id="SSF52540">
    <property type="entry name" value="P-loop containing nucleoside triphosphate hydrolases"/>
    <property type="match status" value="2"/>
</dbReference>
<dbReference type="HAMAP" id="MF_00195">
    <property type="entry name" value="GTPase_Der"/>
    <property type="match status" value="1"/>
</dbReference>
<dbReference type="CDD" id="cd01895">
    <property type="entry name" value="EngA2"/>
    <property type="match status" value="1"/>
</dbReference>
<dbReference type="Pfam" id="PF14714">
    <property type="entry name" value="KH_dom-like"/>
    <property type="match status" value="1"/>
</dbReference>
<comment type="caution">
    <text evidence="11">The sequence shown here is derived from an EMBL/GenBank/DDBJ whole genome shotgun (WGS) entry which is preliminary data.</text>
</comment>
<dbReference type="GO" id="GO:0042254">
    <property type="term" value="P:ribosome biogenesis"/>
    <property type="evidence" value="ECO:0007669"/>
    <property type="project" value="UniProtKB-KW"/>
</dbReference>
<dbReference type="NCBIfam" id="TIGR00231">
    <property type="entry name" value="small_GTP"/>
    <property type="match status" value="1"/>
</dbReference>
<dbReference type="AlphaFoldDB" id="A0AAD8YF56"/>
<evidence type="ECO:0000256" key="1">
    <source>
        <dbReference type="ARBA" id="ARBA00008279"/>
    </source>
</evidence>
<dbReference type="InterPro" id="IPR005225">
    <property type="entry name" value="Small_GTP-bd"/>
</dbReference>
<dbReference type="Proteomes" id="UP001224775">
    <property type="component" value="Unassembled WGS sequence"/>
</dbReference>
<dbReference type="NCBIfam" id="TIGR03594">
    <property type="entry name" value="GTPase_EngA"/>
    <property type="match status" value="1"/>
</dbReference>
<evidence type="ECO:0000259" key="9">
    <source>
        <dbReference type="Pfam" id="PF01926"/>
    </source>
</evidence>
<organism evidence="11 12">
    <name type="scientific">Skeletonema marinoi</name>
    <dbReference type="NCBI Taxonomy" id="267567"/>
    <lineage>
        <taxon>Eukaryota</taxon>
        <taxon>Sar</taxon>
        <taxon>Stramenopiles</taxon>
        <taxon>Ochrophyta</taxon>
        <taxon>Bacillariophyta</taxon>
        <taxon>Coscinodiscophyceae</taxon>
        <taxon>Thalassiosirophycidae</taxon>
        <taxon>Thalassiosirales</taxon>
        <taxon>Skeletonemataceae</taxon>
        <taxon>Skeletonema</taxon>
        <taxon>Skeletonema marinoi-dohrnii complex</taxon>
    </lineage>
</organism>
<dbReference type="Gene3D" id="3.30.300.20">
    <property type="match status" value="1"/>
</dbReference>
<keyword evidence="6" id="KW-0342">GTP-binding</keyword>
<feature type="domain" description="G" evidence="9">
    <location>
        <begin position="43"/>
        <end position="66"/>
    </location>
</feature>
<evidence type="ECO:0000256" key="7">
    <source>
        <dbReference type="ARBA" id="ARBA00032345"/>
    </source>
</evidence>
<keyword evidence="5" id="KW-0547">Nucleotide-binding</keyword>
<feature type="region of interest" description="Disordered" evidence="8">
    <location>
        <begin position="71"/>
        <end position="95"/>
    </location>
</feature>
<gene>
    <name evidence="11" type="ORF">QTG54_004358</name>
</gene>
<evidence type="ECO:0000256" key="5">
    <source>
        <dbReference type="ARBA" id="ARBA00022741"/>
    </source>
</evidence>
<keyword evidence="4" id="KW-0677">Repeat</keyword>
<comment type="similarity">
    <text evidence="1">Belongs to the TRAFAC class TrmE-Era-EngA-EngB-Septin-like GTPase superfamily. EngA (Der) GTPase family.</text>
</comment>
<evidence type="ECO:0000256" key="2">
    <source>
        <dbReference type="ARBA" id="ARBA00020953"/>
    </source>
</evidence>
<dbReference type="PANTHER" id="PTHR43834">
    <property type="entry name" value="GTPASE DER"/>
    <property type="match status" value="1"/>
</dbReference>
<dbReference type="InterPro" id="IPR032859">
    <property type="entry name" value="KH_dom-like"/>
</dbReference>
<evidence type="ECO:0000256" key="8">
    <source>
        <dbReference type="SAM" id="MobiDB-lite"/>
    </source>
</evidence>
<dbReference type="InterPro" id="IPR015946">
    <property type="entry name" value="KH_dom-like_a/b"/>
</dbReference>
<protein>
    <recommendedName>
        <fullName evidence="2">GTPase Der</fullName>
    </recommendedName>
    <alternativeName>
        <fullName evidence="7">GTP-binding protein EngA</fullName>
    </alternativeName>
</protein>
<dbReference type="PANTHER" id="PTHR43834:SF6">
    <property type="entry name" value="GTPASE DER"/>
    <property type="match status" value="1"/>
</dbReference>
<reference evidence="11" key="1">
    <citation type="submission" date="2023-06" db="EMBL/GenBank/DDBJ databases">
        <title>Survivors Of The Sea: Transcriptome response of Skeletonema marinoi to long-term dormancy.</title>
        <authorList>
            <person name="Pinder M.I.M."/>
            <person name="Kourtchenko O."/>
            <person name="Robertson E.K."/>
            <person name="Larsson T."/>
            <person name="Maumus F."/>
            <person name="Osuna-Cruz C.M."/>
            <person name="Vancaester E."/>
            <person name="Stenow R."/>
            <person name="Vandepoele K."/>
            <person name="Ploug H."/>
            <person name="Bruchert V."/>
            <person name="Godhe A."/>
            <person name="Topel M."/>
        </authorList>
    </citation>
    <scope>NUCLEOTIDE SEQUENCE</scope>
    <source>
        <strain evidence="11">R05AC</strain>
    </source>
</reference>
<evidence type="ECO:0000256" key="3">
    <source>
        <dbReference type="ARBA" id="ARBA00022517"/>
    </source>
</evidence>
<dbReference type="InterPro" id="IPR027417">
    <property type="entry name" value="P-loop_NTPase"/>
</dbReference>
<evidence type="ECO:0000256" key="4">
    <source>
        <dbReference type="ARBA" id="ARBA00022737"/>
    </source>
</evidence>
<feature type="compositionally biased region" description="Basic residues" evidence="8">
    <location>
        <begin position="588"/>
        <end position="598"/>
    </location>
</feature>
<dbReference type="EMBL" id="JATAAI010000006">
    <property type="protein sequence ID" value="KAK1745067.1"/>
    <property type="molecule type" value="Genomic_DNA"/>
</dbReference>
<sequence length="598" mass="66927">MILNQCKSKIGILASKNGVWMHGFFNYCQRRTISSNANADLVVSILGPPNAGKSTLFNRLMCKESNRAYRLGSDKKKTRSNARIGYRSPSKRSGGAIVTPVAGTTRDRRECIGRVGGTTFRLVDTAGVDGEKIDHAFGKQGKHSMDGAMIRQTMEAAKQSDLVLLMFDARLGVTSDLAETVRWLRKLSNAGDQQQHREIVILANKLEGDRWASMDSNVLDNLAEVSRAGFGEAIPISAEHGEGMVDVAEIIDKYTLEKRQRFGLPLTNEETYKKNTDDDNEKPLQLAILGRQNVGKSTLVNSLLGEERVIAGDTPGLTRDSIKVPWLWKERPVQIVDTAGIRRGLQRERSDEIEDLAVLDAMRAMKLADVAVLVLDAQAQYIQRQELAIADSVVREGRALVVAANKMDLVVDDEYTKHDFAKAVQEQIEVRFPMLRKTPVVAMSSLLGHNVKKLMPTVFEARDRWARVMPTGVLNRWLQDVMEEHSPPSQAGRATKIKYIIQTKGRPPTFLLFCNVSELPVNYLRYLTRHFQDSFNFFGMEVRLVVKKSDKNPFGNKSNKKSFVGIGGWKGRQKRMIAQLKKTGMPTKKGKRGKRSKS</sequence>
<dbReference type="InterPro" id="IPR006073">
    <property type="entry name" value="GTP-bd"/>
</dbReference>